<evidence type="ECO:0000256" key="2">
    <source>
        <dbReference type="ARBA" id="ARBA00022741"/>
    </source>
</evidence>
<dbReference type="InterPro" id="IPR051538">
    <property type="entry name" value="Acyl-CoA_Synth/Transferase"/>
</dbReference>
<keyword evidence="3 4" id="KW-0067">ATP-binding</keyword>
<dbReference type="PANTHER" id="PTHR43334">
    <property type="entry name" value="ACETATE--COA LIGASE [ADP-FORMING]"/>
    <property type="match status" value="1"/>
</dbReference>
<dbReference type="InterPro" id="IPR043938">
    <property type="entry name" value="Ligase_CoA_dom"/>
</dbReference>
<dbReference type="Proteomes" id="UP000178943">
    <property type="component" value="Unassembled WGS sequence"/>
</dbReference>
<dbReference type="Gene3D" id="3.30.1490.20">
    <property type="entry name" value="ATP-grasp fold, A domain"/>
    <property type="match status" value="1"/>
</dbReference>
<evidence type="ECO:0000256" key="1">
    <source>
        <dbReference type="ARBA" id="ARBA00022598"/>
    </source>
</evidence>
<dbReference type="SUPFAM" id="SSF51735">
    <property type="entry name" value="NAD(P)-binding Rossmann-fold domains"/>
    <property type="match status" value="1"/>
</dbReference>
<dbReference type="Pfam" id="PF13607">
    <property type="entry name" value="Succ_CoA_lig"/>
    <property type="match status" value="1"/>
</dbReference>
<name>A0A1F5V5Q4_9BACT</name>
<dbReference type="Gene3D" id="3.40.50.720">
    <property type="entry name" value="NAD(P)-binding Rossmann-like Domain"/>
    <property type="match status" value="1"/>
</dbReference>
<dbReference type="Pfam" id="PF13549">
    <property type="entry name" value="ATP-grasp_5"/>
    <property type="match status" value="1"/>
</dbReference>
<evidence type="ECO:0000256" key="4">
    <source>
        <dbReference type="PROSITE-ProRule" id="PRU00409"/>
    </source>
</evidence>
<evidence type="ECO:0000313" key="6">
    <source>
        <dbReference type="EMBL" id="OGF58769.1"/>
    </source>
</evidence>
<accession>A0A1F5V5Q4</accession>
<organism evidence="6 7">
    <name type="scientific">Candidatus Fischerbacteria bacterium RBG_13_37_8</name>
    <dbReference type="NCBI Taxonomy" id="1817863"/>
    <lineage>
        <taxon>Bacteria</taxon>
        <taxon>Candidatus Fischeribacteriota</taxon>
    </lineage>
</organism>
<dbReference type="GO" id="GO:0043758">
    <property type="term" value="F:acetate-CoA ligase (ADP-forming) activity"/>
    <property type="evidence" value="ECO:0007669"/>
    <property type="project" value="InterPro"/>
</dbReference>
<comment type="caution">
    <text evidence="6">The sequence shown here is derived from an EMBL/GenBank/DDBJ whole genome shotgun (WGS) entry which is preliminary data.</text>
</comment>
<dbReference type="InterPro" id="IPR032875">
    <property type="entry name" value="Succ_CoA_lig_flav_dom"/>
</dbReference>
<protein>
    <submittedName>
        <fullName evidence="6">CoA-binding protein</fullName>
    </submittedName>
</protein>
<reference evidence="6 7" key="1">
    <citation type="journal article" date="2016" name="Nat. Commun.">
        <title>Thousands of microbial genomes shed light on interconnected biogeochemical processes in an aquifer system.</title>
        <authorList>
            <person name="Anantharaman K."/>
            <person name="Brown C.T."/>
            <person name="Hug L.A."/>
            <person name="Sharon I."/>
            <person name="Castelle C.J."/>
            <person name="Probst A.J."/>
            <person name="Thomas B.C."/>
            <person name="Singh A."/>
            <person name="Wilkins M.J."/>
            <person name="Karaoz U."/>
            <person name="Brodie E.L."/>
            <person name="Williams K.H."/>
            <person name="Hubbard S.S."/>
            <person name="Banfield J.F."/>
        </authorList>
    </citation>
    <scope>NUCLEOTIDE SEQUENCE [LARGE SCALE GENOMIC DNA]</scope>
</reference>
<dbReference type="SUPFAM" id="SSF56059">
    <property type="entry name" value="Glutathione synthetase ATP-binding domain-like"/>
    <property type="match status" value="1"/>
</dbReference>
<sequence>MLYKLFHPKSVAIIGASQKALSIGNVITKNLLKYQFKGPIYPINPKADEILGVKAFPSLMEVPGDIDLVHISIPAKFTPDAIDECGQKGVKFVIINSAGFKEIGKEGEAIEQEVVARAKKHGIRVFGPNCQGIINSDPEYKAYCDFTFTYPEPGHVSIVAQSGGVGAIYMQCIHDLGIGMRFYASNGNACDISIPEILRYYGEDEKTRVIILYAEGFANPGEFMDAAKEVAAKKPILGMRAGRTEEGAKAAVSHTGGLAGVGLSTELIFKKTGILTFRDVEEMCQAAMAFATQPVPKGNRVGLITDTGGPAIIATDELVDNGLKIAPLSDKGKGILREKLYPEAAINNPVDVLATAMAPHYRAALDVLMDEENIDSVYITFVTPPFVDTESVAKEMAEVSKQKRKPIVCNYITDKPQWTGTTAILKEGGIPCYDFPEKAAKVLAAMTDYNKIRSRKLGKPVKFKDVDASKTASILQKAKETGREILPAADVYDLLNAYGIPVAGWKIAHNADEAQKAAAEIGFPVVIKADSEKIVHKSDVGGVVLNLINGEAVKVTVETMQKKFGEQGLRFFIQKYLPAGTEVIVGAIEEKGLGHMIMFGLGGVLVELFKDVSFEITPITQFEAEEMLTSIKSSALLSGFRGKAGVNRAKLIEIIQRVSQFVMENPRIKEMDLNPIIAYEDKVYVVDARIKI</sequence>
<proteinExistence type="predicted"/>
<dbReference type="AlphaFoldDB" id="A0A1F5V5Q4"/>
<dbReference type="GO" id="GO:0046872">
    <property type="term" value="F:metal ion binding"/>
    <property type="evidence" value="ECO:0007669"/>
    <property type="project" value="InterPro"/>
</dbReference>
<keyword evidence="1" id="KW-0436">Ligase</keyword>
<dbReference type="Gene3D" id="3.30.470.20">
    <property type="entry name" value="ATP-grasp fold, B domain"/>
    <property type="match status" value="1"/>
</dbReference>
<dbReference type="GO" id="GO:0005524">
    <property type="term" value="F:ATP binding"/>
    <property type="evidence" value="ECO:0007669"/>
    <property type="project" value="UniProtKB-UniRule"/>
</dbReference>
<dbReference type="InterPro" id="IPR003781">
    <property type="entry name" value="CoA-bd"/>
</dbReference>
<dbReference type="SUPFAM" id="SSF52210">
    <property type="entry name" value="Succinyl-CoA synthetase domains"/>
    <property type="match status" value="2"/>
</dbReference>
<dbReference type="EMBL" id="MFGW01000232">
    <property type="protein sequence ID" value="OGF58769.1"/>
    <property type="molecule type" value="Genomic_DNA"/>
</dbReference>
<dbReference type="InterPro" id="IPR036291">
    <property type="entry name" value="NAD(P)-bd_dom_sf"/>
</dbReference>
<dbReference type="Pfam" id="PF19045">
    <property type="entry name" value="Ligase_CoA_2"/>
    <property type="match status" value="1"/>
</dbReference>
<dbReference type="InterPro" id="IPR016102">
    <property type="entry name" value="Succinyl-CoA_synth-like"/>
</dbReference>
<dbReference type="PROSITE" id="PS50975">
    <property type="entry name" value="ATP_GRASP"/>
    <property type="match status" value="1"/>
</dbReference>
<dbReference type="STRING" id="1817863.A2Y62_09700"/>
<keyword evidence="2 4" id="KW-0547">Nucleotide-binding</keyword>
<evidence type="ECO:0000259" key="5">
    <source>
        <dbReference type="PROSITE" id="PS50975"/>
    </source>
</evidence>
<evidence type="ECO:0000256" key="3">
    <source>
        <dbReference type="ARBA" id="ARBA00022840"/>
    </source>
</evidence>
<dbReference type="Pfam" id="PF13380">
    <property type="entry name" value="CoA_binding_2"/>
    <property type="match status" value="1"/>
</dbReference>
<evidence type="ECO:0000313" key="7">
    <source>
        <dbReference type="Proteomes" id="UP000178943"/>
    </source>
</evidence>
<feature type="domain" description="ATP-grasp" evidence="5">
    <location>
        <begin position="492"/>
        <end position="529"/>
    </location>
</feature>
<dbReference type="SMART" id="SM00881">
    <property type="entry name" value="CoA_binding"/>
    <property type="match status" value="1"/>
</dbReference>
<dbReference type="Gene3D" id="3.40.50.261">
    <property type="entry name" value="Succinyl-CoA synthetase domains"/>
    <property type="match status" value="2"/>
</dbReference>
<dbReference type="InterPro" id="IPR011761">
    <property type="entry name" value="ATP-grasp"/>
</dbReference>
<gene>
    <name evidence="6" type="ORF">A2Y62_09700</name>
</gene>
<dbReference type="PANTHER" id="PTHR43334:SF1">
    <property type="entry name" value="3-HYDROXYPROPIONATE--COA LIGASE [ADP-FORMING]"/>
    <property type="match status" value="1"/>
</dbReference>
<dbReference type="InterPro" id="IPR013815">
    <property type="entry name" value="ATP_grasp_subdomain_1"/>
</dbReference>